<evidence type="ECO:0000259" key="2">
    <source>
        <dbReference type="Pfam" id="PF01368"/>
    </source>
</evidence>
<dbReference type="Pfam" id="PF01368">
    <property type="entry name" value="DHH"/>
    <property type="match status" value="1"/>
</dbReference>
<reference evidence="4" key="1">
    <citation type="submission" date="2017-09" db="EMBL/GenBank/DDBJ databases">
        <title>Depth-based differentiation of microbial function through sediment-hosted aquifers and enrichment of novel symbionts in the deep terrestrial subsurface.</title>
        <authorList>
            <person name="Probst A.J."/>
            <person name="Ladd B."/>
            <person name="Jarett J.K."/>
            <person name="Geller-Mcgrath D.E."/>
            <person name="Sieber C.M.K."/>
            <person name="Emerson J.B."/>
            <person name="Anantharaman K."/>
            <person name="Thomas B.C."/>
            <person name="Malmstrom R."/>
            <person name="Stieglmeier M."/>
            <person name="Klingl A."/>
            <person name="Woyke T."/>
            <person name="Ryan C.M."/>
            <person name="Banfield J.F."/>
        </authorList>
    </citation>
    <scope>NUCLEOTIDE SEQUENCE [LARGE SCALE GENOMIC DNA]</scope>
</reference>
<evidence type="ECO:0000313" key="3">
    <source>
        <dbReference type="EMBL" id="PIU69349.1"/>
    </source>
</evidence>
<feature type="domain" description="DDH" evidence="2">
    <location>
        <begin position="19"/>
        <end position="210"/>
    </location>
</feature>
<dbReference type="Proteomes" id="UP000229916">
    <property type="component" value="Unassembled WGS sequence"/>
</dbReference>
<dbReference type="InterPro" id="IPR038763">
    <property type="entry name" value="DHH_sf"/>
</dbReference>
<dbReference type="InterPro" id="IPR001667">
    <property type="entry name" value="DDH_dom"/>
</dbReference>
<dbReference type="InterPro" id="IPR051319">
    <property type="entry name" value="Oligoribo/pAp-PDE_c-di-AMP_PDE"/>
</dbReference>
<dbReference type="PANTHER" id="PTHR47618:SF1">
    <property type="entry name" value="BIFUNCTIONAL OLIGORIBONUCLEASE AND PAP PHOSPHATASE NRNA"/>
    <property type="match status" value="1"/>
</dbReference>
<protein>
    <recommendedName>
        <fullName evidence="2">DDH domain-containing protein</fullName>
    </recommendedName>
</protein>
<comment type="caution">
    <text evidence="3">The sequence shown here is derived from an EMBL/GenBank/DDBJ whole genome shotgun (WGS) entry which is preliminary data.</text>
</comment>
<dbReference type="AlphaFoldDB" id="A0A2M7APP0"/>
<dbReference type="Gene3D" id="3.90.1640.10">
    <property type="entry name" value="inorganic pyrophosphatase (n-terminal core)"/>
    <property type="match status" value="2"/>
</dbReference>
<proteinExistence type="predicted"/>
<dbReference type="SUPFAM" id="SSF64182">
    <property type="entry name" value="DHH phosphoesterases"/>
    <property type="match status" value="1"/>
</dbReference>
<gene>
    <name evidence="3" type="ORF">COS81_00235</name>
</gene>
<evidence type="ECO:0000256" key="1">
    <source>
        <dbReference type="SAM" id="MobiDB-lite"/>
    </source>
</evidence>
<dbReference type="EMBL" id="PEWD01000004">
    <property type="protein sequence ID" value="PIU69349.1"/>
    <property type="molecule type" value="Genomic_DNA"/>
</dbReference>
<name>A0A2M7APP0_UNCKA</name>
<sequence>MEIQASISQIQDLIAEARKIAVFTHKNLSLDSLAALLSLGQIFQKLKKDFVLISPEAVPAELQFLKGVEKINHQLGPRNLIIEIKGGKDMVEKVSYFTQGDNFNLVITPQKDNLTPEQIQYSFTSLEADLLIVLDTIRLTGLGEIVETYAQEFQSLPLINIDRHTQNTRYGKINLIDNSCSSTSEIILSLADKFQIEWDHNLATTFLAGIYGGSRNFLSKTTSLKSFLGVARLLEKGADLNSVLENVGKVGKIGKQEDIAGAEKMAEGEKIREEILPEIEDQTADQEGIAREAVVENLLQEPATKSEESRLEEYHLPTPILKPHGEPQAKDNSFSGPKIFRSL</sequence>
<organism evidence="3 4">
    <name type="scientific">candidate division WWE3 bacterium CG06_land_8_20_14_3_00_42_16</name>
    <dbReference type="NCBI Taxonomy" id="1975083"/>
    <lineage>
        <taxon>Bacteria</taxon>
        <taxon>Katanobacteria</taxon>
    </lineage>
</organism>
<accession>A0A2M7APP0</accession>
<dbReference type="PANTHER" id="PTHR47618">
    <property type="entry name" value="BIFUNCTIONAL OLIGORIBONUCLEASE AND PAP PHOSPHATASE NRNA"/>
    <property type="match status" value="1"/>
</dbReference>
<evidence type="ECO:0000313" key="4">
    <source>
        <dbReference type="Proteomes" id="UP000229916"/>
    </source>
</evidence>
<feature type="compositionally biased region" description="Basic and acidic residues" evidence="1">
    <location>
        <begin position="304"/>
        <end position="315"/>
    </location>
</feature>
<feature type="region of interest" description="Disordered" evidence="1">
    <location>
        <begin position="301"/>
        <end position="343"/>
    </location>
</feature>